<dbReference type="NCBIfam" id="NF002795">
    <property type="entry name" value="PRK02929.1"/>
    <property type="match status" value="1"/>
</dbReference>
<protein>
    <recommendedName>
        <fullName evidence="6">L-arabinose isomerase</fullName>
        <ecNumber evidence="6">5.3.1.4</ecNumber>
    </recommendedName>
</protein>
<dbReference type="OrthoDB" id="9765600at2"/>
<dbReference type="InterPro" id="IPR003762">
    <property type="entry name" value="Lara_isomerase"/>
</dbReference>
<dbReference type="SUPFAM" id="SSF50443">
    <property type="entry name" value="FucI/AraA C-terminal domain-like"/>
    <property type="match status" value="1"/>
</dbReference>
<evidence type="ECO:0000256" key="4">
    <source>
        <dbReference type="ARBA" id="ARBA00023235"/>
    </source>
</evidence>
<comment type="catalytic activity">
    <reaction evidence="6">
        <text>beta-L-arabinopyranose = L-ribulose</text>
        <dbReference type="Rhea" id="RHEA:14821"/>
        <dbReference type="ChEBI" id="CHEBI:16880"/>
        <dbReference type="ChEBI" id="CHEBI:40886"/>
        <dbReference type="EC" id="5.3.1.4"/>
    </reaction>
</comment>
<comment type="pathway">
    <text evidence="6">Carbohydrate degradation; L-arabinose degradation via L-ribulose; D-xylulose 5-phosphate from L-arabinose (bacterial route): step 1/3.</text>
</comment>
<dbReference type="EC" id="5.3.1.4" evidence="6"/>
<dbReference type="InterPro" id="IPR038583">
    <property type="entry name" value="AraA_N_sf"/>
</dbReference>
<evidence type="ECO:0000256" key="1">
    <source>
        <dbReference type="ARBA" id="ARBA00022723"/>
    </source>
</evidence>
<dbReference type="GO" id="GO:0005829">
    <property type="term" value="C:cytosol"/>
    <property type="evidence" value="ECO:0007669"/>
    <property type="project" value="TreeGrafter"/>
</dbReference>
<gene>
    <name evidence="6 10" type="primary">araA</name>
    <name evidence="10" type="ORF">Mgrana_03150</name>
</gene>
<keyword evidence="5 6" id="KW-0119">Carbohydrate metabolism</keyword>
<feature type="domain" description="L-arabinose isomerase N-terminal" evidence="7">
    <location>
        <begin position="8"/>
        <end position="173"/>
    </location>
</feature>
<dbReference type="Proteomes" id="UP000266178">
    <property type="component" value="Unassembled WGS sequence"/>
</dbReference>
<accession>A0A399F7F9</accession>
<dbReference type="PIRSF" id="PIRSF001478">
    <property type="entry name" value="L-ara_isomerase"/>
    <property type="match status" value="1"/>
</dbReference>
<dbReference type="Pfam" id="PF11762">
    <property type="entry name" value="Arabinose_Iso_C"/>
    <property type="match status" value="1"/>
</dbReference>
<feature type="binding site" evidence="6">
    <location>
        <position position="448"/>
    </location>
    <ligand>
        <name>Mn(2+)</name>
        <dbReference type="ChEBI" id="CHEBI:29035"/>
    </ligand>
</feature>
<comment type="cofactor">
    <cofactor evidence="6">
        <name>Mn(2+)</name>
        <dbReference type="ChEBI" id="CHEBI:29035"/>
    </cofactor>
    <text evidence="6">Binds 1 Mn(2+) ion per subunit.</text>
</comment>
<evidence type="ECO:0000259" key="7">
    <source>
        <dbReference type="Pfam" id="PF02610"/>
    </source>
</evidence>
<dbReference type="PANTHER" id="PTHR38464">
    <property type="entry name" value="L-ARABINOSE ISOMERASE"/>
    <property type="match status" value="1"/>
</dbReference>
<proteinExistence type="inferred from homology"/>
<keyword evidence="4 6" id="KW-0413">Isomerase</keyword>
<keyword evidence="3 6" id="KW-0464">Manganese</keyword>
<comment type="function">
    <text evidence="6">Catalyzes the conversion of L-arabinose to L-ribulose.</text>
</comment>
<keyword evidence="1 6" id="KW-0479">Metal-binding</keyword>
<evidence type="ECO:0000256" key="2">
    <source>
        <dbReference type="ARBA" id="ARBA00022935"/>
    </source>
</evidence>
<evidence type="ECO:0000256" key="6">
    <source>
        <dbReference type="HAMAP-Rule" id="MF_00519"/>
    </source>
</evidence>
<dbReference type="Pfam" id="PF02610">
    <property type="entry name" value="AraA_N"/>
    <property type="match status" value="1"/>
</dbReference>
<feature type="binding site" evidence="6">
    <location>
        <position position="350"/>
    </location>
    <ligand>
        <name>Mn(2+)</name>
        <dbReference type="ChEBI" id="CHEBI:29035"/>
    </ligand>
</feature>
<name>A0A399F7F9_9DEIN</name>
<comment type="similarity">
    <text evidence="6">Belongs to the arabinose isomerase family.</text>
</comment>
<feature type="domain" description="L-arabinose isomerase central" evidence="9">
    <location>
        <begin position="177"/>
        <end position="324"/>
    </location>
</feature>
<feature type="binding site" evidence="6">
    <location>
        <position position="306"/>
    </location>
    <ligand>
        <name>Mn(2+)</name>
        <dbReference type="ChEBI" id="CHEBI:29035"/>
    </ligand>
</feature>
<keyword evidence="11" id="KW-1185">Reference proteome</keyword>
<evidence type="ECO:0000313" key="11">
    <source>
        <dbReference type="Proteomes" id="UP000266178"/>
    </source>
</evidence>
<dbReference type="RefSeq" id="WP_119358581.1">
    <property type="nucleotide sequence ID" value="NZ_BJXM01000044.1"/>
</dbReference>
<dbReference type="InterPro" id="IPR009015">
    <property type="entry name" value="Fucose_isomerase_N/cen_sf"/>
</dbReference>
<comment type="caution">
    <text evidence="10">The sequence shown here is derived from an EMBL/GenBank/DDBJ whole genome shotgun (WGS) entry which is preliminary data.</text>
</comment>
<dbReference type="PANTHER" id="PTHR38464:SF1">
    <property type="entry name" value="L-ARABINOSE ISOMERASE"/>
    <property type="match status" value="1"/>
</dbReference>
<dbReference type="GO" id="GO:0030145">
    <property type="term" value="F:manganese ion binding"/>
    <property type="evidence" value="ECO:0007669"/>
    <property type="project" value="UniProtKB-UniRule"/>
</dbReference>
<evidence type="ECO:0000256" key="3">
    <source>
        <dbReference type="ARBA" id="ARBA00023211"/>
    </source>
</evidence>
<dbReference type="CDD" id="cd03557">
    <property type="entry name" value="L-arabinose_isomerase"/>
    <property type="match status" value="1"/>
</dbReference>
<feature type="binding site" evidence="6">
    <location>
        <position position="333"/>
    </location>
    <ligand>
        <name>Mn(2+)</name>
        <dbReference type="ChEBI" id="CHEBI:29035"/>
    </ligand>
</feature>
<evidence type="ECO:0000256" key="5">
    <source>
        <dbReference type="ARBA" id="ARBA00023277"/>
    </source>
</evidence>
<dbReference type="Gene3D" id="3.40.50.10940">
    <property type="match status" value="1"/>
</dbReference>
<dbReference type="InterPro" id="IPR055390">
    <property type="entry name" value="AraA_central"/>
</dbReference>
<evidence type="ECO:0000313" key="10">
    <source>
        <dbReference type="EMBL" id="RIH90832.1"/>
    </source>
</evidence>
<dbReference type="HAMAP" id="MF_00519">
    <property type="entry name" value="Arabinose_Isome"/>
    <property type="match status" value="1"/>
</dbReference>
<dbReference type="GO" id="GO:0019569">
    <property type="term" value="P:L-arabinose catabolic process to D-xylulose 5-phosphate"/>
    <property type="evidence" value="ECO:0007669"/>
    <property type="project" value="UniProtKB-UniRule"/>
</dbReference>
<dbReference type="InterPro" id="IPR004216">
    <property type="entry name" value="Fuc/Ara_isomerase_C"/>
</dbReference>
<feature type="domain" description="L-arabinose isomerase C-terminal" evidence="8">
    <location>
        <begin position="328"/>
        <end position="470"/>
    </location>
</feature>
<evidence type="ECO:0000259" key="9">
    <source>
        <dbReference type="Pfam" id="PF24856"/>
    </source>
</evidence>
<reference evidence="10 11" key="1">
    <citation type="submission" date="2018-08" db="EMBL/GenBank/DDBJ databases">
        <title>Meiothermus granaticius genome AF-68 sequencing project.</title>
        <authorList>
            <person name="Da Costa M.S."/>
            <person name="Albuquerque L."/>
            <person name="Raposo P."/>
            <person name="Froufe H.J.C."/>
            <person name="Barroso C.S."/>
            <person name="Egas C."/>
        </authorList>
    </citation>
    <scope>NUCLEOTIDE SEQUENCE [LARGE SCALE GENOMIC DNA]</scope>
    <source>
        <strain evidence="10 11">AF-68</strain>
    </source>
</reference>
<dbReference type="GO" id="GO:0008733">
    <property type="term" value="F:L-arabinose isomerase activity"/>
    <property type="evidence" value="ECO:0007669"/>
    <property type="project" value="UniProtKB-UniRule"/>
</dbReference>
<dbReference type="EMBL" id="QWLB01000070">
    <property type="protein sequence ID" value="RIH90832.1"/>
    <property type="molecule type" value="Genomic_DNA"/>
</dbReference>
<organism evidence="10 11">
    <name type="scientific">Meiothermus granaticius NBRC 107808</name>
    <dbReference type="NCBI Taxonomy" id="1227551"/>
    <lineage>
        <taxon>Bacteria</taxon>
        <taxon>Thermotogati</taxon>
        <taxon>Deinococcota</taxon>
        <taxon>Deinococci</taxon>
        <taxon>Thermales</taxon>
        <taxon>Thermaceae</taxon>
        <taxon>Meiothermus</taxon>
    </lineage>
</organism>
<dbReference type="InterPro" id="IPR055389">
    <property type="entry name" value="AraA_N"/>
</dbReference>
<evidence type="ECO:0000259" key="8">
    <source>
        <dbReference type="Pfam" id="PF11762"/>
    </source>
</evidence>
<sequence>MIHLSKPELWFVCGAQHLYGEGPLRQVTANAQELARALDASPQIPLEVKFKALLTTPEEIYQLAQEANADLHCAGLILWMHTFSPAKMWIRGLSVLNKPFVHLHTQSNRDLPWETIDMDFMNLNQAAHGDREAGFLHTRMRLRRKVVVGHYSDPEVQERLGAWARAAHAWHDLQGAKIARFGDNMREVAVTEGDKVAAELRFGFSVNGYGVGDLVERVNAVSEAAIEALVEEYQEQYLVAEELRKGGERHASLRYGAQLELGLRSFLEEGKFKGFTDTFQDLHGLRQLPGLSVQRLMADGYGFGGEGDWKTAALVRAMKVMGQGLPGGTSFMEDYTYHLEPGKPLVLGSHMLEVCPSIAAGKPRLEIHPLGIGGKEDPVRLVFDAPSGKAINASLVDLGNRFRLIVHELNAVEPPKLPKLPVARAVWEPEPDFKTGIAAWIYAGGAHHTGYSYTVTAEMMEDFAEIAGVEIAVIDNKTELRSFKRELRHNNLYYVLAQGLRI</sequence>
<dbReference type="Pfam" id="PF24856">
    <property type="entry name" value="AraA_central"/>
    <property type="match status" value="1"/>
</dbReference>
<dbReference type="UniPathway" id="UPA00145">
    <property type="reaction ID" value="UER00565"/>
</dbReference>
<dbReference type="SUPFAM" id="SSF53743">
    <property type="entry name" value="FucI/AraA N-terminal and middle domains"/>
    <property type="match status" value="1"/>
</dbReference>
<keyword evidence="2 6" id="KW-0054">Arabinose catabolism</keyword>
<dbReference type="AlphaFoldDB" id="A0A399F7F9"/>
<dbReference type="InterPro" id="IPR024664">
    <property type="entry name" value="Ara_Isoase_C"/>
</dbReference>